<dbReference type="OrthoDB" id="6531919at2759"/>
<dbReference type="Proteomes" id="UP000192247">
    <property type="component" value="Unassembled WGS sequence"/>
</dbReference>
<proteinExistence type="predicted"/>
<accession>A0A1V9XBI6</accession>
<reference evidence="3 4" key="1">
    <citation type="journal article" date="2017" name="Gigascience">
        <title>Draft genome of the honey bee ectoparasitic mite, Tropilaelaps mercedesae, is shaped by the parasitic life history.</title>
        <authorList>
            <person name="Dong X."/>
            <person name="Armstrong S.D."/>
            <person name="Xia D."/>
            <person name="Makepeace B.L."/>
            <person name="Darby A.C."/>
            <person name="Kadowaki T."/>
        </authorList>
    </citation>
    <scope>NUCLEOTIDE SEQUENCE [LARGE SCALE GENOMIC DNA]</scope>
    <source>
        <strain evidence="3">Wuxi-XJTLU</strain>
    </source>
</reference>
<keyword evidence="2" id="KW-0472">Membrane</keyword>
<name>A0A1V9XBI6_9ACAR</name>
<keyword evidence="2" id="KW-0812">Transmembrane</keyword>
<evidence type="ECO:0000313" key="4">
    <source>
        <dbReference type="Proteomes" id="UP000192247"/>
    </source>
</evidence>
<gene>
    <name evidence="3" type="ORF">BIW11_11457</name>
</gene>
<feature type="transmembrane region" description="Helical" evidence="2">
    <location>
        <begin position="432"/>
        <end position="451"/>
    </location>
</feature>
<protein>
    <submittedName>
        <fullName evidence="3">Uncharacterized protein</fullName>
    </submittedName>
</protein>
<evidence type="ECO:0000313" key="3">
    <source>
        <dbReference type="EMBL" id="OQR70702.1"/>
    </source>
</evidence>
<feature type="compositionally biased region" description="Polar residues" evidence="1">
    <location>
        <begin position="68"/>
        <end position="79"/>
    </location>
</feature>
<keyword evidence="4" id="KW-1185">Reference proteome</keyword>
<keyword evidence="2" id="KW-1133">Transmembrane helix</keyword>
<comment type="caution">
    <text evidence="3">The sequence shown here is derived from an EMBL/GenBank/DDBJ whole genome shotgun (WGS) entry which is preliminary data.</text>
</comment>
<dbReference type="EMBL" id="MNPL01016528">
    <property type="protein sequence ID" value="OQR70702.1"/>
    <property type="molecule type" value="Genomic_DNA"/>
</dbReference>
<sequence length="452" mass="49675">MDQTQFYSVISPEDEHEEMANEYGGDEGTVSKESEKQQHRPPEELHKTGEKDYVYAAKENVHPDGIKRSNQPPSASTSVKVKFDDNPIVTMINLENRDDVLADLKNGPTKELTDVATVPQQLKSTVDRFKQHFGASGAPSPIKPLPAVFPVSTADLKINGTFVVADRVDGASKCIQPDGSEISFDQPVGLDISEGQPADEMPSEVTEDLGRIHMQQAEKSAEDDQNDVAKISCDTKNIANRILSRKHSQTETSAAFKLLHAKFPHKNAPNSPEFRGDSPPQINFGHEDVFRARLSSKDACVQNLQSFEEEMSVQEFSANFETVNGKEGGHVSDFTRGLQSASGTVEGAYKPVSAKDPIAEMPEEANEKEIEFKGPFTDLNRTATDYFNKTLDMTLRTSGAAACGLGLLLAFDEMLDPAVSPLLPYGLRRRGANVIIFLVSVLLAMLIWFFLL</sequence>
<organism evidence="3 4">
    <name type="scientific">Tropilaelaps mercedesae</name>
    <dbReference type="NCBI Taxonomy" id="418985"/>
    <lineage>
        <taxon>Eukaryota</taxon>
        <taxon>Metazoa</taxon>
        <taxon>Ecdysozoa</taxon>
        <taxon>Arthropoda</taxon>
        <taxon>Chelicerata</taxon>
        <taxon>Arachnida</taxon>
        <taxon>Acari</taxon>
        <taxon>Parasitiformes</taxon>
        <taxon>Mesostigmata</taxon>
        <taxon>Gamasina</taxon>
        <taxon>Dermanyssoidea</taxon>
        <taxon>Laelapidae</taxon>
        <taxon>Tropilaelaps</taxon>
    </lineage>
</organism>
<feature type="region of interest" description="Disordered" evidence="1">
    <location>
        <begin position="1"/>
        <end position="79"/>
    </location>
</feature>
<dbReference type="AlphaFoldDB" id="A0A1V9XBI6"/>
<dbReference type="InParanoid" id="A0A1V9XBI6"/>
<feature type="compositionally biased region" description="Basic and acidic residues" evidence="1">
    <location>
        <begin position="29"/>
        <end position="67"/>
    </location>
</feature>
<evidence type="ECO:0000256" key="2">
    <source>
        <dbReference type="SAM" id="Phobius"/>
    </source>
</evidence>
<evidence type="ECO:0000256" key="1">
    <source>
        <dbReference type="SAM" id="MobiDB-lite"/>
    </source>
</evidence>